<dbReference type="eggNOG" id="COG2244">
    <property type="taxonomic scope" value="Bacteria"/>
</dbReference>
<keyword evidence="4 6" id="KW-1133">Transmembrane helix</keyword>
<reference evidence="7 8" key="1">
    <citation type="submission" date="2012-01" db="EMBL/GenBank/DDBJ databases">
        <title>Complete sequence of chromosome of Clostridium pasteurianum BC1.</title>
        <authorList>
            <consortium name="US DOE Joint Genome Institute"/>
            <person name="Lucas S."/>
            <person name="Han J."/>
            <person name="Lapidus A."/>
            <person name="Cheng J.-F."/>
            <person name="Goodwin L."/>
            <person name="Pitluck S."/>
            <person name="Peters L."/>
            <person name="Mikhailova N."/>
            <person name="Teshima H."/>
            <person name="Detter J.C."/>
            <person name="Han C."/>
            <person name="Tapia R."/>
            <person name="Land M."/>
            <person name="Hauser L."/>
            <person name="Kyrpides N."/>
            <person name="Ivanova N."/>
            <person name="Pagani I."/>
            <person name="Dunn J."/>
            <person name="Taghavi S."/>
            <person name="Francis A."/>
            <person name="van der Lelie D."/>
            <person name="Woyke T."/>
        </authorList>
    </citation>
    <scope>NUCLEOTIDE SEQUENCE [LARGE SCALE GENOMIC DNA]</scope>
    <source>
        <strain evidence="7 8">BC1</strain>
    </source>
</reference>
<feature type="transmembrane region" description="Helical" evidence="6">
    <location>
        <begin position="374"/>
        <end position="394"/>
    </location>
</feature>
<feature type="transmembrane region" description="Helical" evidence="6">
    <location>
        <begin position="39"/>
        <end position="62"/>
    </location>
</feature>
<keyword evidence="8" id="KW-1185">Reference proteome</keyword>
<dbReference type="PATRIC" id="fig|86416.3.peg.857"/>
<accession>R4JZY9</accession>
<protein>
    <submittedName>
        <fullName evidence="7">Na+-driven multidrug efflux pump</fullName>
    </submittedName>
</protein>
<gene>
    <name evidence="7" type="ORF">Clopa_0864</name>
</gene>
<keyword evidence="5 6" id="KW-0472">Membrane</keyword>
<evidence type="ECO:0000256" key="5">
    <source>
        <dbReference type="ARBA" id="ARBA00023136"/>
    </source>
</evidence>
<keyword evidence="3 6" id="KW-0812">Transmembrane</keyword>
<keyword evidence="2" id="KW-1003">Cell membrane</keyword>
<evidence type="ECO:0000256" key="6">
    <source>
        <dbReference type="SAM" id="Phobius"/>
    </source>
</evidence>
<evidence type="ECO:0000256" key="3">
    <source>
        <dbReference type="ARBA" id="ARBA00022692"/>
    </source>
</evidence>
<dbReference type="PANTHER" id="PTHR30250:SF26">
    <property type="entry name" value="PSMA PROTEIN"/>
    <property type="match status" value="1"/>
</dbReference>
<evidence type="ECO:0000313" key="8">
    <source>
        <dbReference type="Proteomes" id="UP000013523"/>
    </source>
</evidence>
<proteinExistence type="predicted"/>
<name>R4JZY9_CLOPA</name>
<feature type="transmembrane region" description="Helical" evidence="6">
    <location>
        <begin position="275"/>
        <end position="293"/>
    </location>
</feature>
<feature type="transmembrane region" description="Helical" evidence="6">
    <location>
        <begin position="7"/>
        <end position="27"/>
    </location>
</feature>
<comment type="subcellular location">
    <subcellularLocation>
        <location evidence="1">Cell membrane</location>
        <topology evidence="1">Multi-pass membrane protein</topology>
    </subcellularLocation>
</comment>
<feature type="transmembrane region" description="Helical" evidence="6">
    <location>
        <begin position="184"/>
        <end position="204"/>
    </location>
</feature>
<feature type="transmembrane region" description="Helical" evidence="6">
    <location>
        <begin position="342"/>
        <end position="362"/>
    </location>
</feature>
<feature type="transmembrane region" description="Helical" evidence="6">
    <location>
        <begin position="161"/>
        <end position="178"/>
    </location>
</feature>
<dbReference type="CDD" id="cd12082">
    <property type="entry name" value="MATE_like"/>
    <property type="match status" value="1"/>
</dbReference>
<feature type="transmembrane region" description="Helical" evidence="6">
    <location>
        <begin position="400"/>
        <end position="418"/>
    </location>
</feature>
<dbReference type="InterPro" id="IPR050833">
    <property type="entry name" value="Poly_Biosynth_Transport"/>
</dbReference>
<feature type="transmembrane region" description="Helical" evidence="6">
    <location>
        <begin position="225"/>
        <end position="255"/>
    </location>
</feature>
<dbReference type="AlphaFoldDB" id="R4JZY9"/>
<dbReference type="PANTHER" id="PTHR30250">
    <property type="entry name" value="PST FAMILY PREDICTED COLANIC ACID TRANSPORTER"/>
    <property type="match status" value="1"/>
</dbReference>
<evidence type="ECO:0000256" key="1">
    <source>
        <dbReference type="ARBA" id="ARBA00004651"/>
    </source>
</evidence>
<dbReference type="KEGG" id="cpas:Clopa_0864"/>
<dbReference type="STRING" id="86416.Clopa_0864"/>
<evidence type="ECO:0000256" key="2">
    <source>
        <dbReference type="ARBA" id="ARBA00022475"/>
    </source>
</evidence>
<feature type="transmembrane region" description="Helical" evidence="6">
    <location>
        <begin position="129"/>
        <end position="149"/>
    </location>
</feature>
<evidence type="ECO:0000313" key="7">
    <source>
        <dbReference type="EMBL" id="AGK95888.1"/>
    </source>
</evidence>
<dbReference type="OrthoDB" id="3224024at2"/>
<feature type="transmembrane region" description="Helical" evidence="6">
    <location>
        <begin position="83"/>
        <end position="109"/>
    </location>
</feature>
<dbReference type="Pfam" id="PF01943">
    <property type="entry name" value="Polysacc_synt"/>
    <property type="match status" value="1"/>
</dbReference>
<dbReference type="EMBL" id="CP003261">
    <property type="protein sequence ID" value="AGK95888.1"/>
    <property type="molecule type" value="Genomic_DNA"/>
</dbReference>
<dbReference type="InterPro" id="IPR002797">
    <property type="entry name" value="Polysacc_synth"/>
</dbReference>
<feature type="transmembrane region" description="Helical" evidence="6">
    <location>
        <begin position="466"/>
        <end position="488"/>
    </location>
</feature>
<dbReference type="HOGENOM" id="CLU_039594_1_0_9"/>
<feature type="transmembrane region" description="Helical" evidence="6">
    <location>
        <begin position="438"/>
        <end position="460"/>
    </location>
</feature>
<evidence type="ECO:0000256" key="4">
    <source>
        <dbReference type="ARBA" id="ARBA00022989"/>
    </source>
</evidence>
<sequence>MKNKQLSINMIANIFAFVVNIGINFFFTPYLIKTIGKEAYSFFPLSTNFIGYVNIITVALDSMASRFITIKIHENDNEQANRYFNSVLIANTVLALLVTVPSIVFVLFMNKILHVPIAILRDVKFLFGFVFFGMILSILTSVFGIATFAKNRLDLSSKRNIESNFIRVISLIFMFSLFRPSVSYVGVANLIVIIFILFTNIYYTKKLLPKVTIHKKYFDFKAIKVLLSSGVWNSVNQLSMVLLTSLDLLIANIFINATAAGEYSIVKTVPNFMQQLVGMLVAVFVPQFTILYAQKKHDELLDNINKSIKFMGLLITIPIAFLIIFGDTFFKLWVPSENASKLYLLSNLTIIPMIVTGSINTIFNVYTVTNKLKIPAFVLLITGIINTSVVFILLKTTNLGLLSIPITSFIIGLLRNLIFTPIYAARCLEVRWNTFYKAIARGCICALTMMVLCYVVKHGFNINSWIKLIIAGGVCSIISLIINMFIVFKKEDRNEIMKTIFTLLHIKKIKLKSDESI</sequence>
<dbReference type="GO" id="GO:0005886">
    <property type="term" value="C:plasma membrane"/>
    <property type="evidence" value="ECO:0007669"/>
    <property type="project" value="UniProtKB-SubCell"/>
</dbReference>
<feature type="transmembrane region" description="Helical" evidence="6">
    <location>
        <begin position="313"/>
        <end position="330"/>
    </location>
</feature>
<dbReference type="Proteomes" id="UP000013523">
    <property type="component" value="Chromosome"/>
</dbReference>
<dbReference type="RefSeq" id="WP_015614212.1">
    <property type="nucleotide sequence ID" value="NC_021182.1"/>
</dbReference>
<organism evidence="7 8">
    <name type="scientific">Clostridium pasteurianum BC1</name>
    <dbReference type="NCBI Taxonomy" id="86416"/>
    <lineage>
        <taxon>Bacteria</taxon>
        <taxon>Bacillati</taxon>
        <taxon>Bacillota</taxon>
        <taxon>Clostridia</taxon>
        <taxon>Eubacteriales</taxon>
        <taxon>Clostridiaceae</taxon>
        <taxon>Clostridium</taxon>
    </lineage>
</organism>